<comment type="caution">
    <text evidence="2">The sequence shown here is derived from an EMBL/GenBank/DDBJ whole genome shotgun (WGS) entry which is preliminary data.</text>
</comment>
<dbReference type="Proteomes" id="UP000438429">
    <property type="component" value="Unassembled WGS sequence"/>
</dbReference>
<accession>A0A6A4RVD6</accession>
<dbReference type="EMBL" id="VEVO01000019">
    <property type="protein sequence ID" value="KAF0026706.1"/>
    <property type="molecule type" value="Genomic_DNA"/>
</dbReference>
<evidence type="ECO:0000313" key="2">
    <source>
        <dbReference type="EMBL" id="KAF0026706.1"/>
    </source>
</evidence>
<evidence type="ECO:0000256" key="1">
    <source>
        <dbReference type="SAM" id="MobiDB-lite"/>
    </source>
</evidence>
<feature type="region of interest" description="Disordered" evidence="1">
    <location>
        <begin position="59"/>
        <end position="79"/>
    </location>
</feature>
<proteinExistence type="predicted"/>
<evidence type="ECO:0000313" key="3">
    <source>
        <dbReference type="Proteomes" id="UP000438429"/>
    </source>
</evidence>
<gene>
    <name evidence="2" type="ORF">F2P81_021443</name>
</gene>
<name>A0A6A4RVD6_SCOMX</name>
<sequence length="100" mass="10917">MLPVGQKELQVSSSCNVTNQLLFSRCDPAAEPRVHGARGTRVSLPLRIGCFIPNRSQTGKNLTGSMGREEADGEPNGSRLQLGSIEEIEANHTVYFYTPE</sequence>
<organism evidence="2 3">
    <name type="scientific">Scophthalmus maximus</name>
    <name type="common">Turbot</name>
    <name type="synonym">Psetta maxima</name>
    <dbReference type="NCBI Taxonomy" id="52904"/>
    <lineage>
        <taxon>Eukaryota</taxon>
        <taxon>Metazoa</taxon>
        <taxon>Chordata</taxon>
        <taxon>Craniata</taxon>
        <taxon>Vertebrata</taxon>
        <taxon>Euteleostomi</taxon>
        <taxon>Actinopterygii</taxon>
        <taxon>Neopterygii</taxon>
        <taxon>Teleostei</taxon>
        <taxon>Neoteleostei</taxon>
        <taxon>Acanthomorphata</taxon>
        <taxon>Carangaria</taxon>
        <taxon>Pleuronectiformes</taxon>
        <taxon>Pleuronectoidei</taxon>
        <taxon>Scophthalmidae</taxon>
        <taxon>Scophthalmus</taxon>
    </lineage>
</organism>
<dbReference type="AlphaFoldDB" id="A0A6A4RVD6"/>
<reference evidence="2 3" key="1">
    <citation type="submission" date="2019-06" db="EMBL/GenBank/DDBJ databases">
        <title>Draft genomes of female and male turbot (Scophthalmus maximus).</title>
        <authorList>
            <person name="Xu H."/>
            <person name="Xu X.-W."/>
            <person name="Shao C."/>
            <person name="Chen S."/>
        </authorList>
    </citation>
    <scope>NUCLEOTIDE SEQUENCE [LARGE SCALE GENOMIC DNA]</scope>
    <source>
        <strain evidence="2">Ysfricsl-2016a</strain>
        <tissue evidence="2">Blood</tissue>
    </source>
</reference>
<protein>
    <submittedName>
        <fullName evidence="2">Uncharacterized protein</fullName>
    </submittedName>
</protein>